<dbReference type="EMBL" id="SJPZ01000001">
    <property type="protein sequence ID" value="TWU66190.1"/>
    <property type="molecule type" value="Genomic_DNA"/>
</dbReference>
<evidence type="ECO:0008006" key="4">
    <source>
        <dbReference type="Google" id="ProtNLM"/>
    </source>
</evidence>
<evidence type="ECO:0000313" key="2">
    <source>
        <dbReference type="EMBL" id="TWU66190.1"/>
    </source>
</evidence>
<accession>A0A5C6FXY4</accession>
<proteinExistence type="predicted"/>
<feature type="chain" id="PRO_5023084693" description="EGF-like domain-containing protein" evidence="1">
    <location>
        <begin position="29"/>
        <end position="60"/>
    </location>
</feature>
<dbReference type="AlphaFoldDB" id="A0A5C6FXY4"/>
<evidence type="ECO:0000256" key="1">
    <source>
        <dbReference type="SAM" id="SignalP"/>
    </source>
</evidence>
<protein>
    <recommendedName>
        <fullName evidence="4">EGF-like domain-containing protein</fullName>
    </recommendedName>
</protein>
<gene>
    <name evidence="2" type="ORF">V7x_17480</name>
</gene>
<feature type="signal peptide" evidence="1">
    <location>
        <begin position="1"/>
        <end position="28"/>
    </location>
</feature>
<organism evidence="2 3">
    <name type="scientific">Crateriforma conspicua</name>
    <dbReference type="NCBI Taxonomy" id="2527996"/>
    <lineage>
        <taxon>Bacteria</taxon>
        <taxon>Pseudomonadati</taxon>
        <taxon>Planctomycetota</taxon>
        <taxon>Planctomycetia</taxon>
        <taxon>Planctomycetales</taxon>
        <taxon>Planctomycetaceae</taxon>
        <taxon>Crateriforma</taxon>
    </lineage>
</organism>
<comment type="caution">
    <text evidence="2">The sequence shown here is derived from an EMBL/GenBank/DDBJ whole genome shotgun (WGS) entry which is preliminary data.</text>
</comment>
<reference evidence="2 3" key="1">
    <citation type="submission" date="2019-02" db="EMBL/GenBank/DDBJ databases">
        <title>Deep-cultivation of Planctomycetes and their phenomic and genomic characterization uncovers novel biology.</title>
        <authorList>
            <person name="Wiegand S."/>
            <person name="Jogler M."/>
            <person name="Boedeker C."/>
            <person name="Pinto D."/>
            <person name="Vollmers J."/>
            <person name="Rivas-Marin E."/>
            <person name="Kohn T."/>
            <person name="Peeters S.H."/>
            <person name="Heuer A."/>
            <person name="Rast P."/>
            <person name="Oberbeckmann S."/>
            <person name="Bunk B."/>
            <person name="Jeske O."/>
            <person name="Meyerdierks A."/>
            <person name="Storesund J.E."/>
            <person name="Kallscheuer N."/>
            <person name="Luecker S."/>
            <person name="Lage O.M."/>
            <person name="Pohl T."/>
            <person name="Merkel B.J."/>
            <person name="Hornburger P."/>
            <person name="Mueller R.-W."/>
            <person name="Bruemmer F."/>
            <person name="Labrenz M."/>
            <person name="Spormann A.M."/>
            <person name="Op Den Camp H."/>
            <person name="Overmann J."/>
            <person name="Amann R."/>
            <person name="Jetten M.S.M."/>
            <person name="Mascher T."/>
            <person name="Medema M.H."/>
            <person name="Devos D.P."/>
            <person name="Kaster A.-K."/>
            <person name="Ovreas L."/>
            <person name="Rohde M."/>
            <person name="Galperin M.Y."/>
            <person name="Jogler C."/>
        </authorList>
    </citation>
    <scope>NUCLEOTIDE SEQUENCE [LARGE SCALE GENOMIC DNA]</scope>
    <source>
        <strain evidence="2 3">V7</strain>
    </source>
</reference>
<keyword evidence="1" id="KW-0732">Signal</keyword>
<sequence length="60" mass="6321" precursor="true">MIREVRSTILFGSGGVLPSLSLSSFAQAACWCSGTCTGYFCSNDCGCEPDRNGLNCECDS</sequence>
<dbReference type="Proteomes" id="UP000316476">
    <property type="component" value="Unassembled WGS sequence"/>
</dbReference>
<evidence type="ECO:0000313" key="3">
    <source>
        <dbReference type="Proteomes" id="UP000316476"/>
    </source>
</evidence>
<name>A0A5C6FXY4_9PLAN</name>